<comment type="subcellular location">
    <subcellularLocation>
        <location evidence="1">Cell membrane</location>
        <topology evidence="1">Multi-pass membrane protein</topology>
    </subcellularLocation>
</comment>
<dbReference type="InterPro" id="IPR021062">
    <property type="entry name" value="ArAE_1_C"/>
</dbReference>
<evidence type="ECO:0000256" key="1">
    <source>
        <dbReference type="ARBA" id="ARBA00004651"/>
    </source>
</evidence>
<dbReference type="InterPro" id="IPR052984">
    <property type="entry name" value="UPF0421"/>
</dbReference>
<dbReference type="Gene3D" id="1.20.120.940">
    <property type="entry name" value="Putative aromatic acid exporter, C-terminal domain"/>
    <property type="match status" value="1"/>
</dbReference>
<dbReference type="EMBL" id="ADKX01000039">
    <property type="protein sequence ID" value="EFW04178.1"/>
    <property type="molecule type" value="Genomic_DNA"/>
</dbReference>
<dbReference type="GO" id="GO:0005886">
    <property type="term" value="C:plasma membrane"/>
    <property type="evidence" value="ECO:0007669"/>
    <property type="project" value="UniProtKB-SubCell"/>
</dbReference>
<dbReference type="HOGENOM" id="CLU_067525_0_0_9"/>
<keyword evidence="4 6" id="KW-1133">Transmembrane helix</keyword>
<dbReference type="InterPro" id="IPR038323">
    <property type="entry name" value="ArAE_1_C_sf"/>
</dbReference>
<accession>E7GCG9</accession>
<protein>
    <recommendedName>
        <fullName evidence="7">Putative aromatic acid exporter C-terminal domain-containing protein</fullName>
    </recommendedName>
</protein>
<feature type="domain" description="Putative aromatic acid exporter C-terminal" evidence="7">
    <location>
        <begin position="146"/>
        <end position="309"/>
    </location>
</feature>
<dbReference type="Pfam" id="PF06081">
    <property type="entry name" value="ArAE_1"/>
    <property type="match status" value="1"/>
</dbReference>
<evidence type="ECO:0000313" key="9">
    <source>
        <dbReference type="Proteomes" id="UP000003157"/>
    </source>
</evidence>
<keyword evidence="5 6" id="KW-0472">Membrane</keyword>
<sequence>MKQLQVIKMALAFFLAMTIAQCFGLQYTASAGIVGLLTIQNTRKETFQICLKRVLSFFLAFICAYVVFLIFGYSAMSFAIFLFIFIGLSFLGHLEDGIAMNAVIATHYLIEESMNLFWIQNEFGIFMIGLLIGVLINLYMPSQRTKIEQSLFELDQNIKELLVRMSTCLLKEQKQGSLFDEFENVLELVERMTKQTYAEVNNRLLNDTKYELQYLLMRKEQINVLKDIYDFIVRIDFVGNQALDMSDFINKMSFEYHENNDVEGLKEELSILKKHYQHDELPQTREEFENRAMLYTILCYLEKFLDLKSNFCGKGAYCMHSVS</sequence>
<evidence type="ECO:0000256" key="6">
    <source>
        <dbReference type="SAM" id="Phobius"/>
    </source>
</evidence>
<comment type="caution">
    <text evidence="8">The sequence shown here is derived from an EMBL/GenBank/DDBJ whole genome shotgun (WGS) entry which is preliminary data.</text>
</comment>
<feature type="transmembrane region" description="Helical" evidence="6">
    <location>
        <begin position="123"/>
        <end position="140"/>
    </location>
</feature>
<evidence type="ECO:0000256" key="3">
    <source>
        <dbReference type="ARBA" id="ARBA00022692"/>
    </source>
</evidence>
<dbReference type="PANTHER" id="PTHR40064">
    <property type="entry name" value="MEMBRANE PROTEIN-RELATED"/>
    <property type="match status" value="1"/>
</dbReference>
<reference evidence="8 9" key="1">
    <citation type="submission" date="2010-12" db="EMBL/GenBank/DDBJ databases">
        <title>The Genome Sequence of Coprobacillus sp. strain 29_1.</title>
        <authorList>
            <consortium name="The Broad Institute Genome Sequencing Platform"/>
            <person name="Earl A."/>
            <person name="Ward D."/>
            <person name="Feldgarden M."/>
            <person name="Gevers D."/>
            <person name="Daigneault M."/>
            <person name="Sibley C.D."/>
            <person name="White A."/>
            <person name="Strauss J."/>
            <person name="Allen-Vercoe E."/>
            <person name="Young S.K."/>
            <person name="Zeng Q."/>
            <person name="Gargeya S."/>
            <person name="Fitzgerald M."/>
            <person name="Haas B."/>
            <person name="Abouelleil A."/>
            <person name="Alvarado L."/>
            <person name="Arachchi H.M."/>
            <person name="Berlin A."/>
            <person name="Brown A."/>
            <person name="Chapman S.B."/>
            <person name="Chen Z."/>
            <person name="Dunbar C."/>
            <person name="Freedman E."/>
            <person name="Gearin G."/>
            <person name="Gellesch M."/>
            <person name="Goldberg J."/>
            <person name="Griggs A."/>
            <person name="Gujja S."/>
            <person name="Heilman E."/>
            <person name="Heiman D."/>
            <person name="Howarth C."/>
            <person name="Larson L."/>
            <person name="Lui A."/>
            <person name="MacDonald P.J.P."/>
            <person name="Mehta T."/>
            <person name="Montmayeur A."/>
            <person name="Murphy C."/>
            <person name="Neiman D."/>
            <person name="Pearson M."/>
            <person name="Priest M."/>
            <person name="Roberts A."/>
            <person name="Saif S."/>
            <person name="Shea T."/>
            <person name="Shenoy N."/>
            <person name="Sisk P."/>
            <person name="Stolte C."/>
            <person name="Sykes S."/>
            <person name="White J."/>
            <person name="Yandava C."/>
            <person name="Nusbaum C."/>
            <person name="Birren B."/>
        </authorList>
    </citation>
    <scope>NUCLEOTIDE SEQUENCE [LARGE SCALE GENOMIC DNA]</scope>
    <source>
        <strain evidence="8 9">29_1</strain>
    </source>
</reference>
<evidence type="ECO:0000256" key="4">
    <source>
        <dbReference type="ARBA" id="ARBA00022989"/>
    </source>
</evidence>
<evidence type="ECO:0000256" key="2">
    <source>
        <dbReference type="ARBA" id="ARBA00022475"/>
    </source>
</evidence>
<dbReference type="InterPro" id="IPR010343">
    <property type="entry name" value="ArAE_1"/>
</dbReference>
<feature type="transmembrane region" description="Helical" evidence="6">
    <location>
        <begin position="55"/>
        <end position="73"/>
    </location>
</feature>
<dbReference type="STRING" id="100884.GCA_000269565_00113"/>
<keyword evidence="3 6" id="KW-0812">Transmembrane</keyword>
<dbReference type="RefSeq" id="WP_008789549.1">
    <property type="nucleotide sequence ID" value="NZ_AKCB01000001.1"/>
</dbReference>
<organism evidence="8 9">
    <name type="scientific">Coprobacillus cateniformis</name>
    <dbReference type="NCBI Taxonomy" id="100884"/>
    <lineage>
        <taxon>Bacteria</taxon>
        <taxon>Bacillati</taxon>
        <taxon>Bacillota</taxon>
        <taxon>Erysipelotrichia</taxon>
        <taxon>Erysipelotrichales</taxon>
        <taxon>Coprobacillaceae</taxon>
        <taxon>Coprobacillus</taxon>
    </lineage>
</organism>
<dbReference type="AlphaFoldDB" id="E7GCG9"/>
<proteinExistence type="predicted"/>
<evidence type="ECO:0000313" key="8">
    <source>
        <dbReference type="EMBL" id="EFW04178.1"/>
    </source>
</evidence>
<keyword evidence="2" id="KW-1003">Cell membrane</keyword>
<gene>
    <name evidence="8" type="ORF">HMPREF9488_02461</name>
</gene>
<dbReference type="eggNOG" id="COG4129">
    <property type="taxonomic scope" value="Bacteria"/>
</dbReference>
<keyword evidence="9" id="KW-1185">Reference proteome</keyword>
<dbReference type="OrthoDB" id="357521at2"/>
<name>E7GCG9_9FIRM</name>
<dbReference type="Proteomes" id="UP000003157">
    <property type="component" value="Unassembled WGS sequence"/>
</dbReference>
<dbReference type="PANTHER" id="PTHR40064:SF1">
    <property type="entry name" value="MEMBRANE PROTEIN"/>
    <property type="match status" value="1"/>
</dbReference>
<evidence type="ECO:0000259" key="7">
    <source>
        <dbReference type="Pfam" id="PF11728"/>
    </source>
</evidence>
<dbReference type="GeneID" id="78228046"/>
<evidence type="ECO:0000256" key="5">
    <source>
        <dbReference type="ARBA" id="ARBA00023136"/>
    </source>
</evidence>
<dbReference type="Pfam" id="PF11728">
    <property type="entry name" value="ArAE_1_C"/>
    <property type="match status" value="1"/>
</dbReference>